<keyword evidence="1" id="KW-1185">Reference proteome</keyword>
<organism evidence="1 2">
    <name type="scientific">Macrostomum lignano</name>
    <dbReference type="NCBI Taxonomy" id="282301"/>
    <lineage>
        <taxon>Eukaryota</taxon>
        <taxon>Metazoa</taxon>
        <taxon>Spiralia</taxon>
        <taxon>Lophotrochozoa</taxon>
        <taxon>Platyhelminthes</taxon>
        <taxon>Rhabditophora</taxon>
        <taxon>Macrostomorpha</taxon>
        <taxon>Macrostomida</taxon>
        <taxon>Macrostomidae</taxon>
        <taxon>Macrostomum</taxon>
    </lineage>
</organism>
<evidence type="ECO:0000313" key="2">
    <source>
        <dbReference type="WBParaSite" id="maker-unitig_33598-snap-gene-0.2-mRNA-1"/>
    </source>
</evidence>
<proteinExistence type="predicted"/>
<dbReference type="Proteomes" id="UP000095280">
    <property type="component" value="Unplaced"/>
</dbReference>
<sequence>VEKLRQSEAKLESISASPQQRMSSCWSFGVGWMKLSLKLRISLRQAQIRRAPRLKVGANLEAAENNRLAERAKAQRELEAEMAKDKNRAAPVAAAAAAAAFVVKSFDLLDDIRHCESGVLNGSGL</sequence>
<protein>
    <submittedName>
        <fullName evidence="2">4F5 domain-containing protein</fullName>
    </submittedName>
</protein>
<accession>A0A1I8FG90</accession>
<evidence type="ECO:0000313" key="1">
    <source>
        <dbReference type="Proteomes" id="UP000095280"/>
    </source>
</evidence>
<dbReference type="WBParaSite" id="maker-unitig_33598-snap-gene-0.2-mRNA-1">
    <property type="protein sequence ID" value="maker-unitig_33598-snap-gene-0.2-mRNA-1"/>
    <property type="gene ID" value="maker-unitig_33598-snap-gene-0.2"/>
</dbReference>
<reference evidence="2" key="1">
    <citation type="submission" date="2016-11" db="UniProtKB">
        <authorList>
            <consortium name="WormBaseParasite"/>
        </authorList>
    </citation>
    <scope>IDENTIFICATION</scope>
</reference>
<name>A0A1I8FG90_9PLAT</name>
<dbReference type="AlphaFoldDB" id="A0A1I8FG90"/>